<feature type="domain" description="LTD" evidence="2">
    <location>
        <begin position="118"/>
        <end position="226"/>
    </location>
</feature>
<keyword evidence="5" id="KW-1185">Reference proteome</keyword>
<dbReference type="InterPro" id="IPR013783">
    <property type="entry name" value="Ig-like_fold"/>
</dbReference>
<keyword evidence="1" id="KW-0732">Signal</keyword>
<dbReference type="EMBL" id="QRDV01000004">
    <property type="protein sequence ID" value="RED43989.1"/>
    <property type="molecule type" value="Genomic_DNA"/>
</dbReference>
<evidence type="ECO:0000259" key="3">
    <source>
        <dbReference type="Pfam" id="PF01833"/>
    </source>
</evidence>
<feature type="signal peptide" evidence="1">
    <location>
        <begin position="1"/>
        <end position="21"/>
    </location>
</feature>
<organism evidence="4 5">
    <name type="scientific">Winogradskyella eximia</name>
    <dbReference type="NCBI Taxonomy" id="262006"/>
    <lineage>
        <taxon>Bacteria</taxon>
        <taxon>Pseudomonadati</taxon>
        <taxon>Bacteroidota</taxon>
        <taxon>Flavobacteriia</taxon>
        <taxon>Flavobacteriales</taxon>
        <taxon>Flavobacteriaceae</taxon>
        <taxon>Winogradskyella</taxon>
    </lineage>
</organism>
<dbReference type="CDD" id="cd00102">
    <property type="entry name" value="IPT"/>
    <property type="match status" value="1"/>
</dbReference>
<dbReference type="InterPro" id="IPR001322">
    <property type="entry name" value="Lamin_tail_dom"/>
</dbReference>
<sequence length="687" mass="74850">MKKSFFLITIIILSTAKQVFSFNNSIINLDCPAPIVNTFSPINGPVNTLITINGSNFMDAATVSIDGINSTFTIVNDSEITVLIPTDATNSSVISIISNGGCIGNSTSSFTVLDSSCATGEIYMSEIYDSEVGSYGVIELYNPTNAVINLDGVYEIQRFGDIGNIDPSFTIPLTGSILPTDTFIVQVGSNGNVCDSVTADIIIGSGINDNDEIKLLNNGTVIDVVEVLDERGYTIIRNTDATAPQSTFNENHWTMSGTENCTDLDSYSPDSNATTPNITHPLPSDICENSNTSFSVSVDSGSYTYQWKTLNSSNVWVDVTNNANYSGATTNTLTLSNVPNSFNGLQYYCEITSPSCNLMSNAAQLNILSPLVDTISNQIVCSEYTLPTLNNGNYFTNPNGFGNQLSAGDVISNTQTVYIYNETGIEPNICSNETSFNVIINNVLIDTVPDQTVCAEYTLPALTNGNYFTGTNGSGSSLNANEIITESQIVYIYNSNNINGVICTNESSFEVTVNPSVDFTLNDSNIILEGNSISVIMTDDSVDYEYAIDTNDFQIDNVFTNLLEGLHTLYVQDINGCILKSFNFEISNDVEEFFIPQGFSPNGDGKNDWFNIQGLYDNYVNHKLEIYNRNGVLIFEGNNANKWYGIANKGLLKTDKTVPVGTYYYMLYLNDSSADSKPFSGWVYLNK</sequence>
<dbReference type="InterPro" id="IPR002909">
    <property type="entry name" value="IPT_dom"/>
</dbReference>
<name>A0A3D9H3B6_9FLAO</name>
<feature type="chain" id="PRO_5017785117" evidence="1">
    <location>
        <begin position="22"/>
        <end position="687"/>
    </location>
</feature>
<dbReference type="Pfam" id="PF01833">
    <property type="entry name" value="TIG"/>
    <property type="match status" value="1"/>
</dbReference>
<dbReference type="RefSeq" id="WP_115817398.1">
    <property type="nucleotide sequence ID" value="NZ_QRDV01000004.1"/>
</dbReference>
<dbReference type="SUPFAM" id="SSF81296">
    <property type="entry name" value="E set domains"/>
    <property type="match status" value="1"/>
</dbReference>
<evidence type="ECO:0000256" key="1">
    <source>
        <dbReference type="SAM" id="SignalP"/>
    </source>
</evidence>
<gene>
    <name evidence="4" type="ORF">DFQ10_104180</name>
</gene>
<proteinExistence type="predicted"/>
<evidence type="ECO:0000313" key="4">
    <source>
        <dbReference type="EMBL" id="RED43989.1"/>
    </source>
</evidence>
<dbReference type="Gene3D" id="2.60.40.10">
    <property type="entry name" value="Immunoglobulins"/>
    <property type="match status" value="1"/>
</dbReference>
<evidence type="ECO:0000259" key="2">
    <source>
        <dbReference type="Pfam" id="PF00932"/>
    </source>
</evidence>
<comment type="caution">
    <text evidence="4">The sequence shown here is derived from an EMBL/GenBank/DDBJ whole genome shotgun (WGS) entry which is preliminary data.</text>
</comment>
<protein>
    <submittedName>
        <fullName evidence="4">Gliding motility-associated-like protein</fullName>
    </submittedName>
</protein>
<dbReference type="Pfam" id="PF00932">
    <property type="entry name" value="LTD"/>
    <property type="match status" value="1"/>
</dbReference>
<dbReference type="OrthoDB" id="1391397at2"/>
<feature type="domain" description="IPT/TIG" evidence="3">
    <location>
        <begin position="34"/>
        <end position="110"/>
    </location>
</feature>
<evidence type="ECO:0000313" key="5">
    <source>
        <dbReference type="Proteomes" id="UP000256980"/>
    </source>
</evidence>
<dbReference type="InterPro" id="IPR014756">
    <property type="entry name" value="Ig_E-set"/>
</dbReference>
<dbReference type="Proteomes" id="UP000256980">
    <property type="component" value="Unassembled WGS sequence"/>
</dbReference>
<dbReference type="InterPro" id="IPR026341">
    <property type="entry name" value="T9SS_type_B"/>
</dbReference>
<dbReference type="AlphaFoldDB" id="A0A3D9H3B6"/>
<accession>A0A3D9H3B6</accession>
<dbReference type="NCBIfam" id="TIGR04131">
    <property type="entry name" value="Bac_Flav_CTERM"/>
    <property type="match status" value="1"/>
</dbReference>
<reference evidence="4 5" key="1">
    <citation type="submission" date="2018-07" db="EMBL/GenBank/DDBJ databases">
        <title>Genomic Encyclopedia of Type Strains, Phase III (KMG-III): the genomes of soil and plant-associated and newly described type strains.</title>
        <authorList>
            <person name="Whitman W."/>
        </authorList>
    </citation>
    <scope>NUCLEOTIDE SEQUENCE [LARGE SCALE GENOMIC DNA]</scope>
    <source>
        <strain evidence="4 5">CECT 7946</strain>
    </source>
</reference>
<dbReference type="Pfam" id="PF13585">
    <property type="entry name" value="CHU_C"/>
    <property type="match status" value="1"/>
</dbReference>